<dbReference type="GO" id="GO:0003700">
    <property type="term" value="F:DNA-binding transcription factor activity"/>
    <property type="evidence" value="ECO:0007669"/>
    <property type="project" value="InterPro"/>
</dbReference>
<comment type="caution">
    <text evidence="7">The sequence shown here is derived from an EMBL/GenBank/DDBJ whole genome shotgun (WGS) entry which is preliminary data.</text>
</comment>
<evidence type="ECO:0000256" key="4">
    <source>
        <dbReference type="ARBA" id="ARBA00023125"/>
    </source>
</evidence>
<dbReference type="InterPro" id="IPR036388">
    <property type="entry name" value="WH-like_DNA-bd_sf"/>
</dbReference>
<dbReference type="InterPro" id="IPR000847">
    <property type="entry name" value="LysR_HTH_N"/>
</dbReference>
<keyword evidence="2" id="KW-0678">Repressor</keyword>
<dbReference type="SUPFAM" id="SSF46785">
    <property type="entry name" value="Winged helix' DNA-binding domain"/>
    <property type="match status" value="1"/>
</dbReference>
<dbReference type="PROSITE" id="PS50931">
    <property type="entry name" value="HTH_LYSR"/>
    <property type="match status" value="1"/>
</dbReference>
<dbReference type="InterPro" id="IPR036390">
    <property type="entry name" value="WH_DNA-bd_sf"/>
</dbReference>
<dbReference type="Pfam" id="PF00126">
    <property type="entry name" value="HTH_1"/>
    <property type="match status" value="1"/>
</dbReference>
<gene>
    <name evidence="7" type="ORF">CT690_01245</name>
</gene>
<dbReference type="FunFam" id="1.10.10.10:FF:000001">
    <property type="entry name" value="LysR family transcriptional regulator"/>
    <property type="match status" value="1"/>
</dbReference>
<sequence length="288" mass="30882">MNIDPTLLRTFVTVTETGGFTRAAQQLNLTQSAISHQIRRLEEQIGRQLLHRTTRRLTLTEDGEDLLRHAVHVLQALDAMQRRFESSPVSGSVRFGLTESFLGERLPPLLSQFARAFPAVRLEVNVSIGLDLCGMVKGNELDLAVVMSLANRIEGRLLRRTQLVWVAAETFSLAGSSLPLALLPAPSVSREAGIAALESKAIQWHTAFTSQSQQGLRAAVLAGLGIAVMASGDLAPGMKVIEDEYGLPELPDVDFTLIVNGAEPGAAAQAFGKILLEMSAPLPAAGGD</sequence>
<comment type="similarity">
    <text evidence="1">Belongs to the LysR transcriptional regulatory family.</text>
</comment>
<evidence type="ECO:0000313" key="7">
    <source>
        <dbReference type="EMBL" id="PYD39940.1"/>
    </source>
</evidence>
<dbReference type="Gene3D" id="1.10.10.10">
    <property type="entry name" value="Winged helix-like DNA-binding domain superfamily/Winged helix DNA-binding domain"/>
    <property type="match status" value="1"/>
</dbReference>
<dbReference type="PRINTS" id="PR00039">
    <property type="entry name" value="HTHLYSR"/>
</dbReference>
<evidence type="ECO:0000259" key="6">
    <source>
        <dbReference type="PROSITE" id="PS50931"/>
    </source>
</evidence>
<dbReference type="InterPro" id="IPR050176">
    <property type="entry name" value="LTTR"/>
</dbReference>
<keyword evidence="3" id="KW-0805">Transcription regulation</keyword>
<evidence type="ECO:0000256" key="5">
    <source>
        <dbReference type="ARBA" id="ARBA00023163"/>
    </source>
</evidence>
<dbReference type="AlphaFoldDB" id="A0A318P1J2"/>
<dbReference type="SUPFAM" id="SSF53850">
    <property type="entry name" value="Periplasmic binding protein-like II"/>
    <property type="match status" value="1"/>
</dbReference>
<dbReference type="PANTHER" id="PTHR30579">
    <property type="entry name" value="TRANSCRIPTIONAL REGULATOR"/>
    <property type="match status" value="1"/>
</dbReference>
<dbReference type="OrthoDB" id="6621862at2"/>
<evidence type="ECO:0000256" key="1">
    <source>
        <dbReference type="ARBA" id="ARBA00009437"/>
    </source>
</evidence>
<evidence type="ECO:0000313" key="8">
    <source>
        <dbReference type="Proteomes" id="UP000248196"/>
    </source>
</evidence>
<feature type="domain" description="HTH lysR-type" evidence="6">
    <location>
        <begin position="3"/>
        <end position="60"/>
    </location>
</feature>
<dbReference type="PANTHER" id="PTHR30579:SF7">
    <property type="entry name" value="HTH-TYPE TRANSCRIPTIONAL REGULATOR LRHA-RELATED"/>
    <property type="match status" value="1"/>
</dbReference>
<keyword evidence="4" id="KW-0238">DNA-binding</keyword>
<dbReference type="GO" id="GO:0003677">
    <property type="term" value="F:DNA binding"/>
    <property type="evidence" value="ECO:0007669"/>
    <property type="project" value="UniProtKB-KW"/>
</dbReference>
<dbReference type="Pfam" id="PF03466">
    <property type="entry name" value="LysR_substrate"/>
    <property type="match status" value="1"/>
</dbReference>
<evidence type="ECO:0000256" key="3">
    <source>
        <dbReference type="ARBA" id="ARBA00023015"/>
    </source>
</evidence>
<keyword evidence="5" id="KW-0804">Transcription</keyword>
<organism evidence="7 8">
    <name type="scientific">Serratia plymuthica</name>
    <dbReference type="NCBI Taxonomy" id="82996"/>
    <lineage>
        <taxon>Bacteria</taxon>
        <taxon>Pseudomonadati</taxon>
        <taxon>Pseudomonadota</taxon>
        <taxon>Gammaproteobacteria</taxon>
        <taxon>Enterobacterales</taxon>
        <taxon>Yersiniaceae</taxon>
        <taxon>Serratia</taxon>
    </lineage>
</organism>
<protein>
    <submittedName>
        <fullName evidence="7">LysR family transcriptional regulator</fullName>
    </submittedName>
</protein>
<proteinExistence type="inferred from homology"/>
<reference evidence="7 8" key="1">
    <citation type="submission" date="2017-11" db="EMBL/GenBank/DDBJ databases">
        <title>Genome sequence of the oocydin A producing rhizobacterium Serratia plymuthica 4Rx5.</title>
        <authorList>
            <person name="Matilla M.A."/>
            <person name="Udaondo Z."/>
            <person name="Salmond G.P.C."/>
        </authorList>
    </citation>
    <scope>NUCLEOTIDE SEQUENCE [LARGE SCALE GENOMIC DNA]</scope>
    <source>
        <strain evidence="7 8">4Rx5</strain>
    </source>
</reference>
<evidence type="ECO:0000256" key="2">
    <source>
        <dbReference type="ARBA" id="ARBA00022491"/>
    </source>
</evidence>
<dbReference type="Proteomes" id="UP000248196">
    <property type="component" value="Unassembled WGS sequence"/>
</dbReference>
<dbReference type="RefSeq" id="WP_004944197.1">
    <property type="nucleotide sequence ID" value="NZ_CP053398.1"/>
</dbReference>
<dbReference type="InterPro" id="IPR005119">
    <property type="entry name" value="LysR_subst-bd"/>
</dbReference>
<dbReference type="Gene3D" id="3.40.190.10">
    <property type="entry name" value="Periplasmic binding protein-like II"/>
    <property type="match status" value="2"/>
</dbReference>
<dbReference type="EMBL" id="PESE01000001">
    <property type="protein sequence ID" value="PYD39940.1"/>
    <property type="molecule type" value="Genomic_DNA"/>
</dbReference>
<name>A0A318P1J2_SERPL</name>
<accession>A0A318P1J2</accession>